<organism evidence="1 2">
    <name type="scientific">Toxocara canis</name>
    <name type="common">Canine roundworm</name>
    <dbReference type="NCBI Taxonomy" id="6265"/>
    <lineage>
        <taxon>Eukaryota</taxon>
        <taxon>Metazoa</taxon>
        <taxon>Ecdysozoa</taxon>
        <taxon>Nematoda</taxon>
        <taxon>Chromadorea</taxon>
        <taxon>Rhabditida</taxon>
        <taxon>Spirurina</taxon>
        <taxon>Ascaridomorpha</taxon>
        <taxon>Ascaridoidea</taxon>
        <taxon>Toxocaridae</taxon>
        <taxon>Toxocara</taxon>
    </lineage>
</organism>
<evidence type="ECO:0000313" key="1">
    <source>
        <dbReference type="EMBL" id="KHN82189.1"/>
    </source>
</evidence>
<sequence>MSGETHKVRNHEGVERWGSGTRFVWLPVILNHETHIEVVMTDIRKGTHGVFANHVLVAINSIAHFRRVMVTPT</sequence>
<dbReference type="AlphaFoldDB" id="A0A0B2VLC6"/>
<protein>
    <submittedName>
        <fullName evidence="1">Uncharacterized protein</fullName>
    </submittedName>
</protein>
<keyword evidence="2" id="KW-1185">Reference proteome</keyword>
<dbReference type="Proteomes" id="UP000031036">
    <property type="component" value="Unassembled WGS sequence"/>
</dbReference>
<proteinExistence type="predicted"/>
<reference evidence="1 2" key="1">
    <citation type="submission" date="2014-11" db="EMBL/GenBank/DDBJ databases">
        <title>Genetic blueprint of the zoonotic pathogen Toxocara canis.</title>
        <authorList>
            <person name="Zhu X.-Q."/>
            <person name="Korhonen P.K."/>
            <person name="Cai H."/>
            <person name="Young N.D."/>
            <person name="Nejsum P."/>
            <person name="von Samson-Himmelstjerna G."/>
            <person name="Boag P.R."/>
            <person name="Tan P."/>
            <person name="Li Q."/>
            <person name="Min J."/>
            <person name="Yang Y."/>
            <person name="Wang X."/>
            <person name="Fang X."/>
            <person name="Hall R.S."/>
            <person name="Hofmann A."/>
            <person name="Sternberg P.W."/>
            <person name="Jex A.R."/>
            <person name="Gasser R.B."/>
        </authorList>
    </citation>
    <scope>NUCLEOTIDE SEQUENCE [LARGE SCALE GENOMIC DNA]</scope>
    <source>
        <strain evidence="1">PN_DK_2014</strain>
    </source>
</reference>
<comment type="caution">
    <text evidence="1">The sequence shown here is derived from an EMBL/GenBank/DDBJ whole genome shotgun (WGS) entry which is preliminary data.</text>
</comment>
<evidence type="ECO:0000313" key="2">
    <source>
        <dbReference type="Proteomes" id="UP000031036"/>
    </source>
</evidence>
<accession>A0A0B2VLC6</accession>
<name>A0A0B2VLC6_TOXCA</name>
<gene>
    <name evidence="1" type="ORF">Tcan_01991</name>
</gene>
<dbReference type="EMBL" id="JPKZ01001397">
    <property type="protein sequence ID" value="KHN82189.1"/>
    <property type="molecule type" value="Genomic_DNA"/>
</dbReference>